<dbReference type="Proteomes" id="UP000323917">
    <property type="component" value="Chromosome"/>
</dbReference>
<evidence type="ECO:0000313" key="3">
    <source>
        <dbReference type="Proteomes" id="UP000323917"/>
    </source>
</evidence>
<sequence length="163" mass="17800" precursor="true">MPLSSSNRMSKHYALVLVAAAATVVCGCGGGDLPTYPVSGKVVFEDGQPLTTGGVVLCDSVDTRSEGMGVNSRGKINEDGTYELFTFERGDGAVVGKHRVLVRAQRDADDYLKRGIIPRPVIDERFEAYETSGLELNVDEGENEFQIVVARPRRIIERPVRNE</sequence>
<feature type="signal peptide" evidence="1">
    <location>
        <begin position="1"/>
        <end position="27"/>
    </location>
</feature>
<proteinExistence type="predicted"/>
<protein>
    <recommendedName>
        <fullName evidence="4">Carboxypeptidase regulatory-like domain-containing protein</fullName>
    </recommendedName>
</protein>
<dbReference type="EMBL" id="CP042913">
    <property type="protein sequence ID" value="QEG37395.1"/>
    <property type="molecule type" value="Genomic_DNA"/>
</dbReference>
<reference evidence="2 3" key="1">
    <citation type="submission" date="2019-08" db="EMBL/GenBank/DDBJ databases">
        <title>Deep-cultivation of Planctomycetes and their phenomic and genomic characterization uncovers novel biology.</title>
        <authorList>
            <person name="Wiegand S."/>
            <person name="Jogler M."/>
            <person name="Boedeker C."/>
            <person name="Pinto D."/>
            <person name="Vollmers J."/>
            <person name="Rivas-Marin E."/>
            <person name="Kohn T."/>
            <person name="Peeters S.H."/>
            <person name="Heuer A."/>
            <person name="Rast P."/>
            <person name="Oberbeckmann S."/>
            <person name="Bunk B."/>
            <person name="Jeske O."/>
            <person name="Meyerdierks A."/>
            <person name="Storesund J.E."/>
            <person name="Kallscheuer N."/>
            <person name="Luecker S."/>
            <person name="Lage O.M."/>
            <person name="Pohl T."/>
            <person name="Merkel B.J."/>
            <person name="Hornburger P."/>
            <person name="Mueller R.-W."/>
            <person name="Bruemmer F."/>
            <person name="Labrenz M."/>
            <person name="Spormann A.M."/>
            <person name="Op den Camp H."/>
            <person name="Overmann J."/>
            <person name="Amann R."/>
            <person name="Jetten M.S.M."/>
            <person name="Mascher T."/>
            <person name="Medema M.H."/>
            <person name="Devos D.P."/>
            <person name="Kaster A.-K."/>
            <person name="Ovreas L."/>
            <person name="Rohde M."/>
            <person name="Galperin M.Y."/>
            <person name="Jogler C."/>
        </authorList>
    </citation>
    <scope>NUCLEOTIDE SEQUENCE [LARGE SCALE GENOMIC DNA]</scope>
    <source>
        <strain evidence="2 3">Pr1d</strain>
    </source>
</reference>
<dbReference type="AlphaFoldDB" id="A0A5B9QIN7"/>
<accession>A0A5B9QIN7</accession>
<evidence type="ECO:0000313" key="2">
    <source>
        <dbReference type="EMBL" id="QEG37395.1"/>
    </source>
</evidence>
<organism evidence="2 3">
    <name type="scientific">Bythopirellula goksoeyrii</name>
    <dbReference type="NCBI Taxonomy" id="1400387"/>
    <lineage>
        <taxon>Bacteria</taxon>
        <taxon>Pseudomonadati</taxon>
        <taxon>Planctomycetota</taxon>
        <taxon>Planctomycetia</taxon>
        <taxon>Pirellulales</taxon>
        <taxon>Lacipirellulaceae</taxon>
        <taxon>Bythopirellula</taxon>
    </lineage>
</organism>
<name>A0A5B9QIN7_9BACT</name>
<evidence type="ECO:0000256" key="1">
    <source>
        <dbReference type="SAM" id="SignalP"/>
    </source>
</evidence>
<gene>
    <name evidence="2" type="ORF">Pr1d_47380</name>
</gene>
<dbReference type="KEGG" id="bgok:Pr1d_47380"/>
<feature type="chain" id="PRO_5022833128" description="Carboxypeptidase regulatory-like domain-containing protein" evidence="1">
    <location>
        <begin position="28"/>
        <end position="163"/>
    </location>
</feature>
<keyword evidence="3" id="KW-1185">Reference proteome</keyword>
<keyword evidence="1" id="KW-0732">Signal</keyword>
<evidence type="ECO:0008006" key="4">
    <source>
        <dbReference type="Google" id="ProtNLM"/>
    </source>
</evidence>